<dbReference type="AlphaFoldDB" id="C1FEV2"/>
<evidence type="ECO:0000256" key="2">
    <source>
        <dbReference type="SAM" id="Phobius"/>
    </source>
</evidence>
<evidence type="ECO:0000256" key="1">
    <source>
        <dbReference type="SAM" id="MobiDB-lite"/>
    </source>
</evidence>
<dbReference type="KEGG" id="mis:MICPUN_55579"/>
<dbReference type="InParanoid" id="C1FEV2"/>
<dbReference type="Proteomes" id="UP000002009">
    <property type="component" value="Chromosome 1"/>
</dbReference>
<keyword evidence="2" id="KW-0472">Membrane</keyword>
<evidence type="ECO:0000313" key="3">
    <source>
        <dbReference type="EMBL" id="ACO68640.1"/>
    </source>
</evidence>
<sequence length="145" mass="16171">MAPGPAFLANEFDVLFEVTDPASPSPVDRPKPHSFTPESCRHPYSSPAQTPQFKRPDPARRRHPTSQSTKKTLAPVRELLGTILPSDGAHYWILLVTLLVCPALILYGHHLETRERRGKGGVAKPGSLRRTMRQAEAEMKAKKRD</sequence>
<feature type="region of interest" description="Disordered" evidence="1">
    <location>
        <begin position="19"/>
        <end position="73"/>
    </location>
</feature>
<dbReference type="GeneID" id="8250307"/>
<protein>
    <submittedName>
        <fullName evidence="3">Uncharacterized protein</fullName>
    </submittedName>
</protein>
<dbReference type="EMBL" id="CP001574">
    <property type="protein sequence ID" value="ACO68640.1"/>
    <property type="molecule type" value="Genomic_DNA"/>
</dbReference>
<name>C1FEV2_MICCC</name>
<gene>
    <name evidence="3" type="ORF">MICPUN_55579</name>
</gene>
<reference evidence="3 4" key="1">
    <citation type="journal article" date="2009" name="Science">
        <title>Green evolution and dynamic adaptations revealed by genomes of the marine picoeukaryotes Micromonas.</title>
        <authorList>
            <person name="Worden A.Z."/>
            <person name="Lee J.H."/>
            <person name="Mock T."/>
            <person name="Rouze P."/>
            <person name="Simmons M.P."/>
            <person name="Aerts A.L."/>
            <person name="Allen A.E."/>
            <person name="Cuvelier M.L."/>
            <person name="Derelle E."/>
            <person name="Everett M.V."/>
            <person name="Foulon E."/>
            <person name="Grimwood J."/>
            <person name="Gundlach H."/>
            <person name="Henrissat B."/>
            <person name="Napoli C."/>
            <person name="McDonald S.M."/>
            <person name="Parker M.S."/>
            <person name="Rombauts S."/>
            <person name="Salamov A."/>
            <person name="Von Dassow P."/>
            <person name="Badger J.H."/>
            <person name="Coutinho P.M."/>
            <person name="Demir E."/>
            <person name="Dubchak I."/>
            <person name="Gentemann C."/>
            <person name="Eikrem W."/>
            <person name="Gready J.E."/>
            <person name="John U."/>
            <person name="Lanier W."/>
            <person name="Lindquist E.A."/>
            <person name="Lucas S."/>
            <person name="Mayer K.F."/>
            <person name="Moreau H."/>
            <person name="Not F."/>
            <person name="Otillar R."/>
            <person name="Panaud O."/>
            <person name="Pangilinan J."/>
            <person name="Paulsen I."/>
            <person name="Piegu B."/>
            <person name="Poliakov A."/>
            <person name="Robbens S."/>
            <person name="Schmutz J."/>
            <person name="Toulza E."/>
            <person name="Wyss T."/>
            <person name="Zelensky A."/>
            <person name="Zhou K."/>
            <person name="Armbrust E.V."/>
            <person name="Bhattacharya D."/>
            <person name="Goodenough U.W."/>
            <person name="Van de Peer Y."/>
            <person name="Grigoriev I.V."/>
        </authorList>
    </citation>
    <scope>NUCLEOTIDE SEQUENCE [LARGE SCALE GENOMIC DNA]</scope>
    <source>
        <strain evidence="4">RCC299 / NOUM17</strain>
    </source>
</reference>
<feature type="transmembrane region" description="Helical" evidence="2">
    <location>
        <begin position="89"/>
        <end position="107"/>
    </location>
</feature>
<keyword evidence="2" id="KW-0812">Transmembrane</keyword>
<evidence type="ECO:0000313" key="4">
    <source>
        <dbReference type="Proteomes" id="UP000002009"/>
    </source>
</evidence>
<feature type="region of interest" description="Disordered" evidence="1">
    <location>
        <begin position="116"/>
        <end position="145"/>
    </location>
</feature>
<accession>C1FEV2</accession>
<feature type="compositionally biased region" description="Basic and acidic residues" evidence="1">
    <location>
        <begin position="133"/>
        <end position="145"/>
    </location>
</feature>
<keyword evidence="4" id="KW-1185">Reference proteome</keyword>
<proteinExistence type="predicted"/>
<dbReference type="RefSeq" id="XP_002507382.1">
    <property type="nucleotide sequence ID" value="XM_002507336.1"/>
</dbReference>
<organism evidence="3 4">
    <name type="scientific">Micromonas commoda (strain RCC299 / NOUM17 / CCMP2709)</name>
    <name type="common">Picoplanktonic green alga</name>
    <dbReference type="NCBI Taxonomy" id="296587"/>
    <lineage>
        <taxon>Eukaryota</taxon>
        <taxon>Viridiplantae</taxon>
        <taxon>Chlorophyta</taxon>
        <taxon>Mamiellophyceae</taxon>
        <taxon>Mamiellales</taxon>
        <taxon>Mamiellaceae</taxon>
        <taxon>Micromonas</taxon>
    </lineage>
</organism>
<keyword evidence="2" id="KW-1133">Transmembrane helix</keyword>